<accession>A0A7Z8YP63</accession>
<reference evidence="1 2" key="1">
    <citation type="submission" date="2018-11" db="EMBL/GenBank/DDBJ databases">
        <authorList>
            <consortium name="Pathogen Informatics"/>
        </authorList>
    </citation>
    <scope>NUCLEOTIDE SEQUENCE [LARGE SCALE GENOMIC DNA]</scope>
    <source>
        <strain evidence="1 2">NCTC12929</strain>
    </source>
</reference>
<dbReference type="SUPFAM" id="SSF52833">
    <property type="entry name" value="Thioredoxin-like"/>
    <property type="match status" value="1"/>
</dbReference>
<dbReference type="Gene3D" id="3.40.30.10">
    <property type="entry name" value="Glutaredoxin"/>
    <property type="match status" value="1"/>
</dbReference>
<evidence type="ECO:0000313" key="1">
    <source>
        <dbReference type="EMBL" id="VDH02759.1"/>
    </source>
</evidence>
<protein>
    <recommendedName>
        <fullName evidence="3">Thioredoxin domain-containing protein</fullName>
    </recommendedName>
</protein>
<proteinExistence type="predicted"/>
<comment type="caution">
    <text evidence="1">The sequence shown here is derived from an EMBL/GenBank/DDBJ whole genome shotgun (WGS) entry which is preliminary data.</text>
</comment>
<dbReference type="RefSeq" id="WP_125150471.1">
    <property type="nucleotide sequence ID" value="NZ_UYIV01000001.1"/>
</dbReference>
<evidence type="ECO:0008006" key="3">
    <source>
        <dbReference type="Google" id="ProtNLM"/>
    </source>
</evidence>
<dbReference type="InterPro" id="IPR036249">
    <property type="entry name" value="Thioredoxin-like_sf"/>
</dbReference>
<evidence type="ECO:0000313" key="2">
    <source>
        <dbReference type="Proteomes" id="UP000270205"/>
    </source>
</evidence>
<gene>
    <name evidence="1" type="ORF">NCTC12929_00215</name>
</gene>
<sequence>MNKLIKLFFGFVYLSFSAQQREIHIPREDFKKDLEPKVMYAADHLDILTYIESRKTPYKLIYTFTSWCKPCKEEHPLVRVFEERYKDKLSVVYFMEIYDEKKYEYVDAHKYLQDVQNTAPIFVMKNYPEFEVKGKKNKYKYLVSDAEGKMKRASRYWYLTQKLVPGHGLYGYGLMILYDEKNRVIYSSTYKETKEEIFAKLEKYINH</sequence>
<dbReference type="AlphaFoldDB" id="A0A7Z8YP63"/>
<dbReference type="EMBL" id="UYIV01000001">
    <property type="protein sequence ID" value="VDH02759.1"/>
    <property type="molecule type" value="Genomic_DNA"/>
</dbReference>
<name>A0A7Z8YP63_9FLAO</name>
<organism evidence="1 2">
    <name type="scientific">Bergeyella zoohelcum</name>
    <dbReference type="NCBI Taxonomy" id="1015"/>
    <lineage>
        <taxon>Bacteria</taxon>
        <taxon>Pseudomonadati</taxon>
        <taxon>Bacteroidota</taxon>
        <taxon>Flavobacteriia</taxon>
        <taxon>Flavobacteriales</taxon>
        <taxon>Weeksellaceae</taxon>
        <taxon>Bergeyella</taxon>
    </lineage>
</organism>
<dbReference type="Proteomes" id="UP000270205">
    <property type="component" value="Unassembled WGS sequence"/>
</dbReference>